<dbReference type="PROSITE" id="PS50878">
    <property type="entry name" value="RT_POL"/>
    <property type="match status" value="1"/>
</dbReference>
<dbReference type="GO" id="GO:0003676">
    <property type="term" value="F:nucleic acid binding"/>
    <property type="evidence" value="ECO:0007669"/>
    <property type="project" value="InterPro"/>
</dbReference>
<feature type="domain" description="Reverse transcriptase" evidence="1">
    <location>
        <begin position="83"/>
        <end position="342"/>
    </location>
</feature>
<dbReference type="InterPro" id="IPR003615">
    <property type="entry name" value="HNH_nuc"/>
</dbReference>
<dbReference type="Pfam" id="PF13655">
    <property type="entry name" value="RVT_N"/>
    <property type="match status" value="1"/>
</dbReference>
<protein>
    <recommendedName>
        <fullName evidence="1">Reverse transcriptase domain-containing protein</fullName>
    </recommendedName>
</protein>
<dbReference type="GO" id="GO:0008270">
    <property type="term" value="F:zinc ion binding"/>
    <property type="evidence" value="ECO:0007669"/>
    <property type="project" value="InterPro"/>
</dbReference>
<reference evidence="2" key="1">
    <citation type="submission" date="2017-03" db="EMBL/GenBank/DDBJ databases">
        <title>Chloroplast genome evolution in siphonous green algae.</title>
        <authorList>
            <person name="Cremen M.C."/>
            <person name="Marcelino V.R."/>
            <person name="Verbruggen H."/>
        </authorList>
    </citation>
    <scope>NUCLEOTIDE SEQUENCE</scope>
</reference>
<dbReference type="Gene3D" id="1.10.30.50">
    <property type="match status" value="1"/>
</dbReference>
<dbReference type="InterPro" id="IPR002711">
    <property type="entry name" value="HNH"/>
</dbReference>
<evidence type="ECO:0000313" key="2">
    <source>
        <dbReference type="EMBL" id="ARO74453.1"/>
    </source>
</evidence>
<geneLocation type="chloroplast" evidence="2"/>
<dbReference type="GeneID" id="36489815"/>
<organism evidence="2">
    <name type="scientific">Caulerpa manorensis</name>
    <dbReference type="NCBI Taxonomy" id="717648"/>
    <lineage>
        <taxon>Eukaryota</taxon>
        <taxon>Viridiplantae</taxon>
        <taxon>Chlorophyta</taxon>
        <taxon>core chlorophytes</taxon>
        <taxon>Ulvophyceae</taxon>
        <taxon>TCBD clade</taxon>
        <taxon>Bryopsidales</taxon>
        <taxon>Halimedineae</taxon>
        <taxon>Caulerpaceae</taxon>
        <taxon>Caulerpa</taxon>
    </lineage>
</organism>
<dbReference type="PANTHER" id="PTHR34047">
    <property type="entry name" value="NUCLEAR INTRON MATURASE 1, MITOCHONDRIAL-RELATED"/>
    <property type="match status" value="1"/>
</dbReference>
<keyword evidence="2" id="KW-0150">Chloroplast</keyword>
<dbReference type="GO" id="GO:0004519">
    <property type="term" value="F:endonuclease activity"/>
    <property type="evidence" value="ECO:0007669"/>
    <property type="project" value="InterPro"/>
</dbReference>
<dbReference type="InterPro" id="IPR000477">
    <property type="entry name" value="RT_dom"/>
</dbReference>
<dbReference type="PANTHER" id="PTHR34047:SF10">
    <property type="entry name" value="GROUP II INTRON-ASSOCIATED OPEN READING FRAME"/>
    <property type="match status" value="1"/>
</dbReference>
<keyword evidence="2" id="KW-0934">Plastid</keyword>
<dbReference type="InterPro" id="IPR025960">
    <property type="entry name" value="RVT_N"/>
</dbReference>
<gene>
    <name evidence="2" type="primary">orf578</name>
</gene>
<dbReference type="AlphaFoldDB" id="A0A2P0QI82"/>
<dbReference type="Pfam" id="PF08388">
    <property type="entry name" value="GIIM"/>
    <property type="match status" value="1"/>
</dbReference>
<dbReference type="EMBL" id="KY819068">
    <property type="protein sequence ID" value="ARO74453.1"/>
    <property type="molecule type" value="Genomic_DNA"/>
</dbReference>
<sequence>MKLINWDGVDWRRVEFRVSRLQNRIYSASLKGDSGLVLFLQRILIKSLDSKLLAVRRVTTENKGKNTPGVDLRTYVSSREKAQLVSSLKVDGRFAPIRRILIPKPGRTEKRPLGIPVIRDRAKQALVLMALEPQWESRFEPNSYGFRPGRSPHDAVEAVFLSIKVSDHSSREKFVVDADLKGCFDNIDHQYLISKLDTLPIIRNQVKAWLRAGFFEGLHLPSNLYGEVPENPLGTPQGGVISPFLCNVALHGMEQHLKDWIIHQDWPYSQRHQSFTTNKVKSISLIRFADDFVIIHSDKGIALAAKDELSLWLKATSNLSFNEAKTSVRSSREGFNFLGFSFITIKRSNSYRTKIYPSKENFKQLIKKVGDSCRRYRSISSYDLIGVLRPIILGWANYFRYCECKYTFSVASRIIFQILRSWAFRRDRRHGRFSVKEKYFPSGKSYTYEGRAYSDNWILFGQKRSKGGLVEERFLPRISWVSSLKYVKVRGNSSVYDGHHFYWVQRLSKYSRFDRRTRKLLKIQAGRCPLCNGYFGHSSVIEVDHIIPLSKGGKDVYSNLQLVHRHCHILKTKQDLIG</sequence>
<dbReference type="Pfam" id="PF00078">
    <property type="entry name" value="RVT_1"/>
    <property type="match status" value="1"/>
</dbReference>
<dbReference type="CDD" id="cd00085">
    <property type="entry name" value="HNHc"/>
    <property type="match status" value="1"/>
</dbReference>
<dbReference type="SMART" id="SM00507">
    <property type="entry name" value="HNHc"/>
    <property type="match status" value="1"/>
</dbReference>
<evidence type="ECO:0000259" key="1">
    <source>
        <dbReference type="PROSITE" id="PS50878"/>
    </source>
</evidence>
<proteinExistence type="predicted"/>
<dbReference type="CDD" id="cd01651">
    <property type="entry name" value="RT_G2_intron"/>
    <property type="match status" value="1"/>
</dbReference>
<accession>A0A2P0QI82</accession>
<dbReference type="Pfam" id="PF01844">
    <property type="entry name" value="HNH"/>
    <property type="match status" value="1"/>
</dbReference>
<dbReference type="InterPro" id="IPR051083">
    <property type="entry name" value="GrpII_Intron_Splice-Mob/Def"/>
</dbReference>
<dbReference type="RefSeq" id="YP_009472794.1">
    <property type="nucleotide sequence ID" value="NC_037367.1"/>
</dbReference>
<dbReference type="InterPro" id="IPR013597">
    <property type="entry name" value="Mat_intron_G2"/>
</dbReference>
<name>A0A2P0QI82_9CHLO</name>
<dbReference type="InterPro" id="IPR043502">
    <property type="entry name" value="DNA/RNA_pol_sf"/>
</dbReference>
<dbReference type="SUPFAM" id="SSF56672">
    <property type="entry name" value="DNA/RNA polymerases"/>
    <property type="match status" value="1"/>
</dbReference>